<reference evidence="4" key="1">
    <citation type="submission" date="2021-09" db="EMBL/GenBank/DDBJ databases">
        <authorList>
            <consortium name="AG Swart"/>
            <person name="Singh M."/>
            <person name="Singh A."/>
            <person name="Seah K."/>
            <person name="Emmerich C."/>
        </authorList>
    </citation>
    <scope>NUCLEOTIDE SEQUENCE</scope>
    <source>
        <strain evidence="4">ATCC30299</strain>
    </source>
</reference>
<name>A0AAU9IWN5_9CILI</name>
<protein>
    <recommendedName>
        <fullName evidence="3">EGF-like domain-containing protein</fullName>
    </recommendedName>
</protein>
<accession>A0AAU9IWN5</accession>
<feature type="transmembrane region" description="Helical" evidence="2">
    <location>
        <begin position="1584"/>
        <end position="1608"/>
    </location>
</feature>
<dbReference type="PANTHER" id="PTHR46987:SF7">
    <property type="entry name" value="TNFR-CYS DOMAIN-CONTAINING PROTEIN"/>
    <property type="match status" value="1"/>
</dbReference>
<feature type="domain" description="EGF-like" evidence="3">
    <location>
        <begin position="1320"/>
        <end position="1350"/>
    </location>
</feature>
<sequence>MVFLIFIIPFVFAADLTQLKLTVDNYQVQASTNYHFSFKYSSSLSSSSKFSITFPSIYTNLPQGSVTCSVQSLQSSCTYSCSFSNYVLTISNCFPPTSTNVNIDISNISNPMTTTSGSFTINTLSSSGSVLDQGSISLSFNAASLISAQLLPGTQIVGDYSTWTISMQTTYTIPSGGLIYINFPTWNLNMGSTSSLYYCDGNEVCAGVSNIQSSITCTCTTGVIQASLTQSTSGSISFTISSIRNPPSTAAVSGFLIQTGYNGGYIETSASLSVSVSTPNTIYGTSLIMGSQSINAQTSYQFSLACPTPIPSGANMDVTFPSDFIVNSSITTSINPFFGLQHTLTYTISENLISISSGFSSYLAEKSTITFSVINVQNPSSTKPSGYIIMKIYTSSGSICLSDNSATSYSVTAVAGGLSNVKITNEVSTINADTSYIFEFYGGDPIPAGGTIKITAPSQISFTNYDAKNCKSVDVNSVLAQNAQCSVTDNQYLWVTNGFPNGYTSGLIKFQAENIINPMLPTSSDNFLIETYTDATFLYKIDSDSSISISATSDYLTSVTITPKSYVTGDITTYTFAIQTKNTIPSGGTILINFPSQIIASDLTSACQNFVGYDSNTICVNSESSIQVNQGFPSNFSPGLLSFDIGLIRNPITTQSSDTFQVYTKYNSMILDKLESGITVTMTTPHDLLSAAISITSNIIATENDYTFTIAPYNTMYNNGYLLITFPSEISLPSSPNCDISGSITTSVACSIVNSQLKVVIGLSSDTTSAFSFILHSIINPSSTKPSSSFTIETLINGYSIDKLSSKITVQATQPASFPNLQISLSDSGISATTSYKFTLTTLHTLPAGGYIEVAVPSQITITSSCLIVEINTSCTITSSNTIRSLSASTDYPPTTISFTISGLKNYNIATTSSNFIVTTKTSDGYSIDQNSLQTVTFTCYSPCETCDNLPNTCTSCISTSSEPYFWSGACHSACNTGYLDIGNSKTCSACNNTCENCSGSSDYCTSCNKNGQYPYFYNNECLRVCGNGLYSDSNFICQLCDDNCDTCATDSKSCLTCKGSNILYKTQCVESCNAVGQIIINNICYDCDTNCLTCKTTTTTCSTCQSSHYLYKNTCYSTCPENVTIPSGTDCIDCQSPCKTCSDEISQCTSCNSGYLLLNNSCVEDCYDGYTEINGICQECSNKCETCSVSTSNCTSCKANQFLYENSCVSQCPSGTSIKSGNQCFSCDSSCKTCADLTTSCTSCYDPLYLYNGNCVESCPSYMVVINGQCTGCAENCLSCDANYTNCLQCSDNYYLYKGSCLSSCPENSTVKNGTDCVACDYPCVTCETTASSCLSCDSIFLLYEDTCVYTCPSGYYAVSGVCHKSDVNPGECAAGCTEELLKNSVCDAACNVKACNYDDEVCLKYPPDNSTVEYAESLAVKEVPFPSSGLGIIGVGIAVTGKVFIAASSIAGAAVSICAVLETVSWLAVLGEVSVSDGTHGRELLSSDPEVQITLVILIVPLIFHFALNIVYLIVFYFMTWKKDAAFRIWCKANGCAIITYLFFSGLISFKFIRLCTCKFFGLKSCKANLERKSNLLKPFLYTLYISILIVSFPLIGICIWILFVYSTGSYVYILALDSLGITSICLFFSIIDAISLIIHMKKERSLKTLKSYSVNPALTTESLEIDAAKIFDSFKDTATTLDLNKIKSFDPEKTGDFDTSRDNYWELQSTNNISPTEILADTNRIHEEEISKESSKNDWIDESFAQNFKIKLDESSSHEFIDEENEPQLFDIITDEVFIDLINAEIDIYDFECIKVKHIPSSLSILIRKEFKGGAFDNGEILKGEYTVQEVNRRDVHYGIIRRGNELEKVRRNFIGAEIVDIQMRSGDRWMIGRTVKNEGDFDFYNCSVDRNNPEIVIASHAIMGYKCNIKKTFKGAIRVDPDTNRPIISAKIIQDYEGIEIDEVDPHLAYLTTEEGLVKVRRTFVGGIVVGVINERDKEIFSQKQFKFGVSEENIIEEADSTKRDSETPPHSAFAFPDSDSDYLVAKDYEDIMPTLVLLNAKKASVMQKYRKPKAKLEKNKLEIEIPDDPELEEENKSANC</sequence>
<feature type="transmembrane region" description="Helical" evidence="2">
    <location>
        <begin position="1445"/>
        <end position="1472"/>
    </location>
</feature>
<dbReference type="Proteomes" id="UP001162131">
    <property type="component" value="Unassembled WGS sequence"/>
</dbReference>
<dbReference type="InterPro" id="IPR009030">
    <property type="entry name" value="Growth_fac_rcpt_cys_sf"/>
</dbReference>
<feature type="transmembrane region" description="Helical" evidence="2">
    <location>
        <begin position="1540"/>
        <end position="1563"/>
    </location>
</feature>
<dbReference type="InterPro" id="IPR000742">
    <property type="entry name" value="EGF"/>
</dbReference>
<dbReference type="CDD" id="cd00064">
    <property type="entry name" value="FU"/>
    <property type="match status" value="6"/>
</dbReference>
<dbReference type="InterPro" id="IPR006212">
    <property type="entry name" value="Furin_repeat"/>
</dbReference>
<gene>
    <name evidence="4" type="ORF">BSTOLATCC_MIC20230</name>
</gene>
<feature type="compositionally biased region" description="Acidic residues" evidence="1">
    <location>
        <begin position="2069"/>
        <end position="2078"/>
    </location>
</feature>
<keyword evidence="2" id="KW-1133">Transmembrane helix</keyword>
<evidence type="ECO:0000256" key="1">
    <source>
        <dbReference type="SAM" id="MobiDB-lite"/>
    </source>
</evidence>
<dbReference type="PANTHER" id="PTHR46987">
    <property type="entry name" value="NEUROHYPOPHYSIAL HORMONES, N-TERMINAL DOMAIN CONTAINING PROTEIN"/>
    <property type="match status" value="1"/>
</dbReference>
<dbReference type="Gene3D" id="2.10.220.10">
    <property type="entry name" value="Hormone Receptor, Insulin-like Growth Factor Receptor 1, Chain A, domain 2"/>
    <property type="match status" value="7"/>
</dbReference>
<dbReference type="InterPro" id="IPR051514">
    <property type="entry name" value="R-spondin"/>
</dbReference>
<organism evidence="4 5">
    <name type="scientific">Blepharisma stoltei</name>
    <dbReference type="NCBI Taxonomy" id="1481888"/>
    <lineage>
        <taxon>Eukaryota</taxon>
        <taxon>Sar</taxon>
        <taxon>Alveolata</taxon>
        <taxon>Ciliophora</taxon>
        <taxon>Postciliodesmatophora</taxon>
        <taxon>Heterotrichea</taxon>
        <taxon>Heterotrichida</taxon>
        <taxon>Blepharismidae</taxon>
        <taxon>Blepharisma</taxon>
    </lineage>
</organism>
<comment type="caution">
    <text evidence="4">The sequence shown here is derived from an EMBL/GenBank/DDBJ whole genome shotgun (WGS) entry which is preliminary data.</text>
</comment>
<keyword evidence="2" id="KW-0472">Membrane</keyword>
<evidence type="ECO:0000313" key="4">
    <source>
        <dbReference type="EMBL" id="CAG9317925.1"/>
    </source>
</evidence>
<dbReference type="SMART" id="SM00261">
    <property type="entry name" value="FU"/>
    <property type="match status" value="9"/>
</dbReference>
<keyword evidence="2" id="KW-0812">Transmembrane</keyword>
<feature type="region of interest" description="Disordered" evidence="1">
    <location>
        <begin position="2064"/>
        <end position="2085"/>
    </location>
</feature>
<feature type="domain" description="EGF-like" evidence="3">
    <location>
        <begin position="1087"/>
        <end position="1117"/>
    </location>
</feature>
<dbReference type="SUPFAM" id="SSF57184">
    <property type="entry name" value="Growth factor receptor domain"/>
    <property type="match status" value="4"/>
</dbReference>
<evidence type="ECO:0000313" key="5">
    <source>
        <dbReference type="Proteomes" id="UP001162131"/>
    </source>
</evidence>
<dbReference type="EMBL" id="CAJZBQ010000019">
    <property type="protein sequence ID" value="CAG9317925.1"/>
    <property type="molecule type" value="Genomic_DNA"/>
</dbReference>
<dbReference type="InterPro" id="IPR006141">
    <property type="entry name" value="Intein_N"/>
</dbReference>
<proteinExistence type="predicted"/>
<feature type="transmembrane region" description="Helical" evidence="2">
    <location>
        <begin position="1614"/>
        <end position="1641"/>
    </location>
</feature>
<keyword evidence="5" id="KW-1185">Reference proteome</keyword>
<feature type="transmembrane region" description="Helical" evidence="2">
    <location>
        <begin position="1493"/>
        <end position="1520"/>
    </location>
</feature>
<dbReference type="GO" id="GO:0016539">
    <property type="term" value="P:intein-mediated protein splicing"/>
    <property type="evidence" value="ECO:0007669"/>
    <property type="project" value="InterPro"/>
</dbReference>
<feature type="domain" description="EGF-like" evidence="3">
    <location>
        <begin position="1134"/>
        <end position="1164"/>
    </location>
</feature>
<feature type="domain" description="EGF-like" evidence="3">
    <location>
        <begin position="943"/>
        <end position="989"/>
    </location>
</feature>
<dbReference type="PROSITE" id="PS50817">
    <property type="entry name" value="INTEIN_N_TER"/>
    <property type="match status" value="1"/>
</dbReference>
<dbReference type="SMART" id="SM00181">
    <property type="entry name" value="EGF"/>
    <property type="match status" value="5"/>
</dbReference>
<feature type="domain" description="EGF-like" evidence="3">
    <location>
        <begin position="1180"/>
        <end position="1210"/>
    </location>
</feature>
<evidence type="ECO:0000256" key="2">
    <source>
        <dbReference type="SAM" id="Phobius"/>
    </source>
</evidence>
<evidence type="ECO:0000259" key="3">
    <source>
        <dbReference type="SMART" id="SM00181"/>
    </source>
</evidence>